<dbReference type="EMBL" id="JAVRRA010011611">
    <property type="protein sequence ID" value="KAK5240033.1"/>
    <property type="molecule type" value="Genomic_DNA"/>
</dbReference>
<dbReference type="GO" id="GO:0004555">
    <property type="term" value="F:alpha,alpha-trehalase activity"/>
    <property type="evidence" value="ECO:0007669"/>
    <property type="project" value="UniProtKB-EC"/>
</dbReference>
<protein>
    <recommendedName>
        <fullName evidence="3">Cytosolic neutral trehalase</fullName>
        <ecNumber evidence="2">3.2.1.28</ecNumber>
    </recommendedName>
    <alternativeName>
        <fullName evidence="4">Alpha,alpha-trehalase</fullName>
    </alternativeName>
</protein>
<comment type="caution">
    <text evidence="5">The sequence shown here is derived from an EMBL/GenBank/DDBJ whole genome shotgun (WGS) entry which is preliminary data.</text>
</comment>
<name>A0ABR0LSF1_9PEZI</name>
<reference evidence="5 6" key="1">
    <citation type="submission" date="2023-08" db="EMBL/GenBank/DDBJ databases">
        <title>Black Yeasts Isolated from many extreme environments.</title>
        <authorList>
            <person name="Coleine C."/>
            <person name="Stajich J.E."/>
            <person name="Selbmann L."/>
        </authorList>
    </citation>
    <scope>NUCLEOTIDE SEQUENCE [LARGE SCALE GENOMIC DNA]</scope>
    <source>
        <strain evidence="5 6">CCFEE 536</strain>
    </source>
</reference>
<evidence type="ECO:0000256" key="4">
    <source>
        <dbReference type="ARBA" id="ARBA00030473"/>
    </source>
</evidence>
<gene>
    <name evidence="5" type="primary">NTH1_6</name>
    <name evidence="5" type="ORF">LTR16_011200</name>
</gene>
<dbReference type="InterPro" id="IPR001661">
    <property type="entry name" value="Glyco_hydro_37"/>
</dbReference>
<proteinExistence type="inferred from homology"/>
<dbReference type="InterPro" id="IPR012341">
    <property type="entry name" value="6hp_glycosidase-like_sf"/>
</dbReference>
<evidence type="ECO:0000313" key="5">
    <source>
        <dbReference type="EMBL" id="KAK5240033.1"/>
    </source>
</evidence>
<keyword evidence="5" id="KW-0326">Glycosidase</keyword>
<evidence type="ECO:0000256" key="3">
    <source>
        <dbReference type="ARBA" id="ARBA00024422"/>
    </source>
</evidence>
<sequence length="108" mass="12282">MRFGYEADAQRLAYRWIYMVTKAFVDFNGIVVEKYDVTRPVDPHKVEAEYGNQGSDFKGVAREGFGWVNASYVYGLQIVNAHMKRALGAVTRYDVFLKAVESEDAGIF</sequence>
<dbReference type="EC" id="3.2.1.28" evidence="2"/>
<accession>A0ABR0LSF1</accession>
<keyword evidence="6" id="KW-1185">Reference proteome</keyword>
<dbReference type="Proteomes" id="UP001357485">
    <property type="component" value="Unassembled WGS sequence"/>
</dbReference>
<organism evidence="5 6">
    <name type="scientific">Cryomyces antarcticus</name>
    <dbReference type="NCBI Taxonomy" id="329879"/>
    <lineage>
        <taxon>Eukaryota</taxon>
        <taxon>Fungi</taxon>
        <taxon>Dikarya</taxon>
        <taxon>Ascomycota</taxon>
        <taxon>Pezizomycotina</taxon>
        <taxon>Dothideomycetes</taxon>
        <taxon>Dothideomycetes incertae sedis</taxon>
        <taxon>Cryomyces</taxon>
    </lineage>
</organism>
<dbReference type="Gene3D" id="1.50.10.10">
    <property type="match status" value="1"/>
</dbReference>
<dbReference type="Pfam" id="PF01204">
    <property type="entry name" value="Trehalase"/>
    <property type="match status" value="1"/>
</dbReference>
<dbReference type="InterPro" id="IPR008928">
    <property type="entry name" value="6-hairpin_glycosidase_sf"/>
</dbReference>
<evidence type="ECO:0000256" key="1">
    <source>
        <dbReference type="ARBA" id="ARBA00005615"/>
    </source>
</evidence>
<evidence type="ECO:0000313" key="6">
    <source>
        <dbReference type="Proteomes" id="UP001357485"/>
    </source>
</evidence>
<keyword evidence="5" id="KW-0378">Hydrolase</keyword>
<comment type="similarity">
    <text evidence="1">Belongs to the glycosyl hydrolase 37 family.</text>
</comment>
<evidence type="ECO:0000256" key="2">
    <source>
        <dbReference type="ARBA" id="ARBA00012757"/>
    </source>
</evidence>
<dbReference type="SUPFAM" id="SSF48208">
    <property type="entry name" value="Six-hairpin glycosidases"/>
    <property type="match status" value="1"/>
</dbReference>